<dbReference type="PANTHER" id="PTHR30290:SF10">
    <property type="entry name" value="PERIPLASMIC OLIGOPEPTIDE-BINDING PROTEIN-RELATED"/>
    <property type="match status" value="1"/>
</dbReference>
<evidence type="ECO:0000256" key="1">
    <source>
        <dbReference type="ARBA" id="ARBA00004196"/>
    </source>
</evidence>
<dbReference type="InterPro" id="IPR039424">
    <property type="entry name" value="SBP_5"/>
</dbReference>
<comment type="caution">
    <text evidence="7">The sequence shown here is derived from an EMBL/GenBank/DDBJ whole genome shotgun (WGS) entry which is preliminary data.</text>
</comment>
<dbReference type="InterPro" id="IPR000914">
    <property type="entry name" value="SBP_5_dom"/>
</dbReference>
<dbReference type="Proteomes" id="UP001291930">
    <property type="component" value="Unassembled WGS sequence"/>
</dbReference>
<dbReference type="RefSeq" id="WP_374218704.1">
    <property type="nucleotide sequence ID" value="NZ_JAXOVW010000051.1"/>
</dbReference>
<gene>
    <name evidence="7" type="ORF">U2I54_19375</name>
</gene>
<dbReference type="SUPFAM" id="SSF53850">
    <property type="entry name" value="Periplasmic binding protein-like II"/>
    <property type="match status" value="1"/>
</dbReference>
<evidence type="ECO:0000256" key="4">
    <source>
        <dbReference type="ARBA" id="ARBA00022729"/>
    </source>
</evidence>
<dbReference type="Pfam" id="PF00496">
    <property type="entry name" value="SBP_bac_5"/>
    <property type="match status" value="1"/>
</dbReference>
<evidence type="ECO:0000313" key="7">
    <source>
        <dbReference type="EMBL" id="MDZ5609162.1"/>
    </source>
</evidence>
<organism evidence="7 8">
    <name type="scientific">Bacillus bingmayongensis</name>
    <dbReference type="NCBI Taxonomy" id="1150157"/>
    <lineage>
        <taxon>Bacteria</taxon>
        <taxon>Bacillati</taxon>
        <taxon>Bacillota</taxon>
        <taxon>Bacilli</taxon>
        <taxon>Bacillales</taxon>
        <taxon>Bacillaceae</taxon>
        <taxon>Bacillus</taxon>
    </lineage>
</organism>
<comment type="subcellular location">
    <subcellularLocation>
        <location evidence="1">Cell envelope</location>
    </subcellularLocation>
</comment>
<accession>A0ABU5K1L0</accession>
<dbReference type="PANTHER" id="PTHR30290">
    <property type="entry name" value="PERIPLASMIC BINDING COMPONENT OF ABC TRANSPORTER"/>
    <property type="match status" value="1"/>
</dbReference>
<dbReference type="Gene3D" id="3.10.105.10">
    <property type="entry name" value="Dipeptide-binding Protein, Domain 3"/>
    <property type="match status" value="1"/>
</dbReference>
<evidence type="ECO:0000259" key="6">
    <source>
        <dbReference type="Pfam" id="PF00496"/>
    </source>
</evidence>
<dbReference type="PROSITE" id="PS51257">
    <property type="entry name" value="PROKAR_LIPOPROTEIN"/>
    <property type="match status" value="1"/>
</dbReference>
<evidence type="ECO:0000313" key="8">
    <source>
        <dbReference type="Proteomes" id="UP001291930"/>
    </source>
</evidence>
<feature type="chain" id="PRO_5045490319" evidence="5">
    <location>
        <begin position="23"/>
        <end position="540"/>
    </location>
</feature>
<feature type="domain" description="Solute-binding protein family 5" evidence="6">
    <location>
        <begin position="78"/>
        <end position="459"/>
    </location>
</feature>
<evidence type="ECO:0000256" key="2">
    <source>
        <dbReference type="ARBA" id="ARBA00005695"/>
    </source>
</evidence>
<reference evidence="8" key="1">
    <citation type="submission" date="2023-11" db="EMBL/GenBank/DDBJ databases">
        <title>Genome Sequence of Bacillus pseudomycoides stain BUPM19.</title>
        <authorList>
            <person name="Farhat A."/>
        </authorList>
    </citation>
    <scope>NUCLEOTIDE SEQUENCE [LARGE SCALE GENOMIC DNA]</scope>
    <source>
        <strain evidence="8">BUPM19</strain>
    </source>
</reference>
<protein>
    <submittedName>
        <fullName evidence="7">Peptide ABC transporter substrate-binding protein</fullName>
    </submittedName>
</protein>
<dbReference type="PIRSF" id="PIRSF002741">
    <property type="entry name" value="MppA"/>
    <property type="match status" value="1"/>
</dbReference>
<keyword evidence="8" id="KW-1185">Reference proteome</keyword>
<dbReference type="InterPro" id="IPR030678">
    <property type="entry name" value="Peptide/Ni-bd"/>
</dbReference>
<dbReference type="CDD" id="cd08504">
    <property type="entry name" value="PBP2_OppA"/>
    <property type="match status" value="1"/>
</dbReference>
<evidence type="ECO:0000256" key="3">
    <source>
        <dbReference type="ARBA" id="ARBA00022448"/>
    </source>
</evidence>
<dbReference type="Gene3D" id="3.90.76.10">
    <property type="entry name" value="Dipeptide-binding Protein, Domain 1"/>
    <property type="match status" value="1"/>
</dbReference>
<keyword evidence="4 5" id="KW-0732">Signal</keyword>
<name>A0ABU5K1L0_9BACI</name>
<dbReference type="EMBL" id="JAXOVW010000051">
    <property type="protein sequence ID" value="MDZ5609162.1"/>
    <property type="molecule type" value="Genomic_DNA"/>
</dbReference>
<feature type="signal peptide" evidence="5">
    <location>
        <begin position="1"/>
        <end position="22"/>
    </location>
</feature>
<keyword evidence="3" id="KW-0813">Transport</keyword>
<evidence type="ECO:0000256" key="5">
    <source>
        <dbReference type="SAM" id="SignalP"/>
    </source>
</evidence>
<proteinExistence type="inferred from homology"/>
<sequence length="540" mass="62233">MKKVVRFSLVSTLLLSSFLAGCGKEKTTTKPKEEKKILQLTETGEIPSLNSLKVTDAVSFNVLNNVMEGLFRLSKNDEVIPGIAQKHEISKDGKTYTFHLRDAKWSNGDPVTAHDFVYAWKQLVNPETGSEYAYIMYDVKNAEKINKKQIGLDELGVKAQDDKTFTVELEHPVPYFTKLICLPSFYPINEKYMKKQGDKYGLEANKTLYNGPFTLSEWKHEASFTMKKNDQYWDKKEVKLDEVNYQIVKEISTVVNLYQTDKIDRAVISTEFVDKYKNDKELKQYTDPVMYFFRFNENVPILKNKNARLALSMAFDKKGLATSFLNDGSVPANYYVPNGFLKGPDKKDFRETGAEFNKTNVNKAKEYWEKAKQETGTNEVTLEMLNYDLENFKKVGEYIKEQLEKNLPGLTINVKLQPHSQKLALEKKKEYEMSLSRWLPDYPDPMTYLEVFISESGVNNTGYANPEYDALIKKTKMELGNDEKARWKAMQDAEKMLLDDAVIAPVFQRGLSYLQKPYVKDLYVHQFGPATSLKWADVKK</sequence>
<comment type="similarity">
    <text evidence="2">Belongs to the bacterial solute-binding protein 5 family.</text>
</comment>
<dbReference type="Gene3D" id="3.40.190.10">
    <property type="entry name" value="Periplasmic binding protein-like II"/>
    <property type="match status" value="1"/>
</dbReference>